<sequence>MFRVKDTMHNPDRQEAIRASWTKLLISDLIPRVECSHRKTVVYADDIIIIVESDGQQDLMFKASEAIEELVTWMSAHDLESLWNPTANKTSCSRLARQ</sequence>
<keyword evidence="2" id="KW-1185">Reference proteome</keyword>
<proteinExistence type="predicted"/>
<evidence type="ECO:0000313" key="1">
    <source>
        <dbReference type="EMBL" id="KAK9746888.1"/>
    </source>
</evidence>
<dbReference type="EMBL" id="JASPKY010000036">
    <property type="protein sequence ID" value="KAK9746888.1"/>
    <property type="molecule type" value="Genomic_DNA"/>
</dbReference>
<evidence type="ECO:0008006" key="3">
    <source>
        <dbReference type="Google" id="ProtNLM"/>
    </source>
</evidence>
<comment type="caution">
    <text evidence="1">The sequence shown here is derived from an EMBL/GenBank/DDBJ whole genome shotgun (WGS) entry which is preliminary data.</text>
</comment>
<reference evidence="1 2" key="1">
    <citation type="journal article" date="2024" name="BMC Genomics">
        <title>De novo assembly and annotation of Popillia japonica's genome with initial clues to its potential as an invasive pest.</title>
        <authorList>
            <person name="Cucini C."/>
            <person name="Boschi S."/>
            <person name="Funari R."/>
            <person name="Cardaioli E."/>
            <person name="Iannotti N."/>
            <person name="Marturano G."/>
            <person name="Paoli F."/>
            <person name="Bruttini M."/>
            <person name="Carapelli A."/>
            <person name="Frati F."/>
            <person name="Nardi F."/>
        </authorList>
    </citation>
    <scope>NUCLEOTIDE SEQUENCE [LARGE SCALE GENOMIC DNA]</scope>
    <source>
        <strain evidence="1">DMR45628</strain>
    </source>
</reference>
<dbReference type="AlphaFoldDB" id="A0AAW1ML28"/>
<accession>A0AAW1ML28</accession>
<organism evidence="1 2">
    <name type="scientific">Popillia japonica</name>
    <name type="common">Japanese beetle</name>
    <dbReference type="NCBI Taxonomy" id="7064"/>
    <lineage>
        <taxon>Eukaryota</taxon>
        <taxon>Metazoa</taxon>
        <taxon>Ecdysozoa</taxon>
        <taxon>Arthropoda</taxon>
        <taxon>Hexapoda</taxon>
        <taxon>Insecta</taxon>
        <taxon>Pterygota</taxon>
        <taxon>Neoptera</taxon>
        <taxon>Endopterygota</taxon>
        <taxon>Coleoptera</taxon>
        <taxon>Polyphaga</taxon>
        <taxon>Scarabaeiformia</taxon>
        <taxon>Scarabaeidae</taxon>
        <taxon>Rutelinae</taxon>
        <taxon>Popillia</taxon>
    </lineage>
</organism>
<evidence type="ECO:0000313" key="2">
    <source>
        <dbReference type="Proteomes" id="UP001458880"/>
    </source>
</evidence>
<name>A0AAW1ML28_POPJA</name>
<dbReference type="Proteomes" id="UP001458880">
    <property type="component" value="Unassembled WGS sequence"/>
</dbReference>
<protein>
    <recommendedName>
        <fullName evidence="3">Reverse transcriptase domain-containing protein</fullName>
    </recommendedName>
</protein>
<gene>
    <name evidence="1" type="ORF">QE152_g5808</name>
</gene>